<keyword evidence="2" id="KW-0800">Toxin</keyword>
<evidence type="ECO:0000313" key="8">
    <source>
        <dbReference type="EMBL" id="QYD72735.1"/>
    </source>
</evidence>
<dbReference type="SUPFAM" id="SSF56399">
    <property type="entry name" value="ADP-ribosylation"/>
    <property type="match status" value="1"/>
</dbReference>
<organism evidence="8 9">
    <name type="scientific">Paraburkholderia edwinii</name>
    <dbReference type="NCBI Taxonomy" id="2861782"/>
    <lineage>
        <taxon>Bacteria</taxon>
        <taxon>Pseudomonadati</taxon>
        <taxon>Pseudomonadota</taxon>
        <taxon>Betaproteobacteria</taxon>
        <taxon>Burkholderiales</taxon>
        <taxon>Burkholderiaceae</taxon>
        <taxon>Paraburkholderia</taxon>
    </lineage>
</organism>
<gene>
    <name evidence="8" type="ORF">KZJ38_23875</name>
</gene>
<feature type="compositionally biased region" description="Low complexity" evidence="7">
    <location>
        <begin position="49"/>
        <end position="61"/>
    </location>
</feature>
<dbReference type="Proteomes" id="UP000826462">
    <property type="component" value="Chromosome 2"/>
</dbReference>
<feature type="region of interest" description="Disordered" evidence="7">
    <location>
        <begin position="487"/>
        <end position="512"/>
    </location>
</feature>
<reference evidence="8 9" key="1">
    <citation type="submission" date="2021-07" db="EMBL/GenBank/DDBJ databases">
        <title>Paraburkholderia edwinii protects Aspergillus sp. from phenazines by acting as a toxin sponge.</title>
        <authorList>
            <person name="Dahlstrom K.M."/>
            <person name="Newman D.K."/>
        </authorList>
    </citation>
    <scope>NUCLEOTIDE SEQUENCE [LARGE SCALE GENOMIC DNA]</scope>
    <source>
        <strain evidence="8 9">Pe01</strain>
    </source>
</reference>
<name>A0ABX8UUP4_9BURK</name>
<evidence type="ECO:0000256" key="3">
    <source>
        <dbReference type="ARBA" id="ARBA00022729"/>
    </source>
</evidence>
<protein>
    <submittedName>
        <fullName evidence="8">Enterotoxin A family protein</fullName>
    </submittedName>
</protein>
<dbReference type="Gene3D" id="3.90.210.10">
    <property type="entry name" value="Heat-Labile Enterotoxin, subunit A"/>
    <property type="match status" value="1"/>
</dbReference>
<keyword evidence="3" id="KW-0732">Signal</keyword>
<keyword evidence="5" id="KW-0843">Virulence</keyword>
<evidence type="ECO:0000256" key="4">
    <source>
        <dbReference type="ARBA" id="ARBA00022861"/>
    </source>
</evidence>
<evidence type="ECO:0000256" key="1">
    <source>
        <dbReference type="ARBA" id="ARBA00009092"/>
    </source>
</evidence>
<dbReference type="Pfam" id="PF01375">
    <property type="entry name" value="Enterotoxin_a"/>
    <property type="match status" value="1"/>
</dbReference>
<keyword evidence="9" id="KW-1185">Reference proteome</keyword>
<evidence type="ECO:0000313" key="9">
    <source>
        <dbReference type="Proteomes" id="UP000826462"/>
    </source>
</evidence>
<feature type="region of interest" description="Disordered" evidence="7">
    <location>
        <begin position="49"/>
        <end position="88"/>
    </location>
</feature>
<keyword evidence="6" id="KW-1015">Disulfide bond</keyword>
<comment type="similarity">
    <text evidence="1">Belongs to the enterotoxin A family.</text>
</comment>
<sequence length="1160" mass="127831">MMTLRHNSHAFASESIDRGVSMFASSLSGAPIQPTSVVTIDAGTAPAVNASPAASSQAGAGRLQSRTRGVERPARMPDQPAPATRVRRGGTLGKCVQASPFRECRGGEGLRETAISYVPFDQIHYLGEREFNRQAACEGWSREAIRRVDQRLVNSAVSLLDVVRDMRKDTTKRRSGEADGQFMRVRAFQLNPATLGLQRLRLRGVEQFDHRGSHQSSVVSMASVLSSGLRENEIAFVRLLLRPTTSSAERYGHALLVQRLPQEHYVVFDPNNGAFLYENAAMLRAALNAYGANAFSEDELGLRAEPHSIDYFSPWLTTPPGGEVLQQSSPMIAPPLRKLPYSPSVTSSLYEASADESNTLSGEALAAAAGGARSIANAFQGIGYYALREVARGRAPTLTEATDYIWQRLADPSRRSESIQEINRLQAENRQAFLVDLPNRTRRGGGQAISSAEQLVSDLRLHFGSSRDAEDPSIAYRNDLAEIRLTFRRRRTNPDGDAGASSSGPRTGDGYSVVVQRRGLSADYLQDRYEMHDPASGVYRLGNFDELAAALSSAMARGYPEEQGIDHVDTVYYGHYDDHETALHGLRGTPAPHDSRATNISLGEVERLLGVTGIPSQTPPLAHPTPEPDFGYEAPSATIPESPLRHVDLKRSLDPSQERKPFALFRPSTLTPNEVAGRGGFDCEQTILRNVSLDLHDFDLASRPGLIDSAGYLGTFRDERTAAARLANMAPDGFIYFVAPSPNMVDVNATLDSHAREPENAEVAAMGRIDHTQIRGWREVKNGVAGKFVRNPAYRWDIYNQTETAGRQPQLARFPIADDVWEKTGYRTLVSRSKKGRVTEFNEDPNRVHAFFYDRAWAKVRNVEMRQISGLDYRGPFSIEAYGGGDANRTHLFISGSGWPYVASAYKQSALDPQSRHMFTMGDDGRLHVADDYDKVLRVNGAGNVYLGARPSNRSSTNGVFDRVGSHLIHREDDKYLTTGKSVWTPFVSATREGARSRWALRKPDGAAAVPPTLNEHTFQGKTGGQFRLYRFETDPDTALPAGTTHFVTKVPVSPYDGIFSGIQALMTPADVRDVSAWLYARNAAWLFRDGIYLSSPAPGRLEGVTLDGVTRWRAAFDADFGTARFSSAQVISNYSIGNEAWRRIRQAESRHKSIFNVLQ</sequence>
<accession>A0ABX8UUP4</accession>
<proteinExistence type="inferred from homology"/>
<evidence type="ECO:0000256" key="7">
    <source>
        <dbReference type="SAM" id="MobiDB-lite"/>
    </source>
</evidence>
<dbReference type="InterPro" id="IPR001144">
    <property type="entry name" value="Enterotoxin_A"/>
</dbReference>
<evidence type="ECO:0000256" key="6">
    <source>
        <dbReference type="ARBA" id="ARBA00023157"/>
    </source>
</evidence>
<dbReference type="EMBL" id="CP080096">
    <property type="protein sequence ID" value="QYD72735.1"/>
    <property type="molecule type" value="Genomic_DNA"/>
</dbReference>
<keyword evidence="4" id="KW-0260">Enterotoxin</keyword>
<evidence type="ECO:0000256" key="5">
    <source>
        <dbReference type="ARBA" id="ARBA00023026"/>
    </source>
</evidence>
<evidence type="ECO:0000256" key="2">
    <source>
        <dbReference type="ARBA" id="ARBA00022656"/>
    </source>
</evidence>